<comment type="similarity">
    <text evidence="7">Belongs to the TonB-dependent receptor family.</text>
</comment>
<protein>
    <submittedName>
        <fullName evidence="10">TonB-linked outer membrane protein, SusC/RagA family</fullName>
    </submittedName>
</protein>
<keyword evidence="4 7" id="KW-0812">Transmembrane</keyword>
<name>A0A1T4ZTP6_9FLAO</name>
<evidence type="ECO:0000259" key="9">
    <source>
        <dbReference type="Pfam" id="PF07715"/>
    </source>
</evidence>
<dbReference type="GO" id="GO:0009279">
    <property type="term" value="C:cell outer membrane"/>
    <property type="evidence" value="ECO:0007669"/>
    <property type="project" value="UniProtKB-SubCell"/>
</dbReference>
<reference evidence="11" key="1">
    <citation type="submission" date="2017-02" db="EMBL/GenBank/DDBJ databases">
        <authorList>
            <person name="Varghese N."/>
            <person name="Submissions S."/>
        </authorList>
    </citation>
    <scope>NUCLEOTIDE SEQUENCE [LARGE SCALE GENOMIC DNA]</scope>
    <source>
        <strain evidence="11">DSM 23546</strain>
    </source>
</reference>
<evidence type="ECO:0000256" key="4">
    <source>
        <dbReference type="ARBA" id="ARBA00022692"/>
    </source>
</evidence>
<dbReference type="RefSeq" id="WP_079510621.1">
    <property type="nucleotide sequence ID" value="NZ_FUYL01000001.1"/>
</dbReference>
<evidence type="ECO:0000313" key="11">
    <source>
        <dbReference type="Proteomes" id="UP000190339"/>
    </source>
</evidence>
<dbReference type="InterPro" id="IPR023996">
    <property type="entry name" value="TonB-dep_OMP_SusC/RagA"/>
</dbReference>
<evidence type="ECO:0000256" key="5">
    <source>
        <dbReference type="ARBA" id="ARBA00023136"/>
    </source>
</evidence>
<evidence type="ECO:0000256" key="6">
    <source>
        <dbReference type="ARBA" id="ARBA00023237"/>
    </source>
</evidence>
<evidence type="ECO:0000313" key="10">
    <source>
        <dbReference type="EMBL" id="SKB25879.1"/>
    </source>
</evidence>
<evidence type="ECO:0000256" key="3">
    <source>
        <dbReference type="ARBA" id="ARBA00022452"/>
    </source>
</evidence>
<dbReference type="AlphaFoldDB" id="A0A1T4ZTP6"/>
<dbReference type="SUPFAM" id="SSF56935">
    <property type="entry name" value="Porins"/>
    <property type="match status" value="1"/>
</dbReference>
<comment type="subcellular location">
    <subcellularLocation>
        <location evidence="1 7">Cell outer membrane</location>
        <topology evidence="1 7">Multi-pass membrane protein</topology>
    </subcellularLocation>
</comment>
<dbReference type="Proteomes" id="UP000190339">
    <property type="component" value="Unassembled WGS sequence"/>
</dbReference>
<sequence>MKKNEKPPTQKLHHYRDRRNLRACFSILIFMIIACISTDLLYAADSKSENVLIQQSSISGTILDEMGTPLPGASIVEKGTTNGTQTDFDGNYTLDISSSNSIIIISYIGYESKEISVTSGQTTYNISLNQDTETLDEVVVVGYGTQKKREVTGAISSISADAITKQTITGFDQAMAGRVAGVQVSQNSGAPGGSTSIRVRGIGTPGNSEPLYVIDGVPVFNSNSGGGGGSPPSPLNTINPNDIESIEILKDAASGAIYGSRAANGVVIITTKKGKAGAPKLNLDYSIGMQSKEKNLDILDGPTYQEFITEFSGAAPTYTNPANTNYIDEIFQTATVQNMNLNVSGGNEVSKYSLSLGYLDQGGIIRGTAFERLSLRVNTSHDVSKRFRIGNNFSVSRSINNQTPENSVFGAAIGRAAINPPVIPARNADGSIGQPGDVGTSFIRSGGPLYVTDERLYEAEQFRFLGNVFAEYDIFEDLTYRINLGGDFLASGSNLFSPSFVGSGSPDILSTGQRFDSKEWIWLAEHTLNYKKQFNDIHNLNVLVGFTQQQSTFSSQSTSGTNFVSNDLIALSTAAERIGTGNLVDWSLMSYLSRVNYNLKDKYFISASVRRDGSSKFGPGNKWGVFPAFSAGWQIADEEFFNLDFIDELKLRGSWGQLGNQEIGNFNYLALLFPNAGYGFGGNVGSGNFSAQPANANITWETAEQTDIGFDLSLLNKKITLSVDYFDKQQIDILLPGSLPLAYGFIVNGAPQFPTVNAGIVRNKGLEFDLGIKGFEEDFSWSVNANLATLSNNVESDNGSPIIRDGESISIRFQEGLPIGTFYGYKVDGVFQNQAEIDGLNPDATNGVYYQASNTSPGDFKFKDLNGDGIVDSEDQTALGSGIPDFTYGLNANINYKDFDFSMSWQGVQGNEIFANILQQAGDFTKPDNKFTTLYENAWRGEGTSNTVPAIGNGNGNYRNSDYYIQDGSFLRLRSLQIGYSLPNTLLETLQISNFRIYVGGQNLLTFDNYEYGLDPEVGANSGNTLENGVDRGRYPIPRTISMGVNIGF</sequence>
<keyword evidence="5 7" id="KW-0472">Membrane</keyword>
<dbReference type="FunFam" id="2.170.130.10:FF:000008">
    <property type="entry name" value="SusC/RagA family TonB-linked outer membrane protein"/>
    <property type="match status" value="1"/>
</dbReference>
<organism evidence="10 11">
    <name type="scientific">Maribacter arcticus</name>
    <dbReference type="NCBI Taxonomy" id="561365"/>
    <lineage>
        <taxon>Bacteria</taxon>
        <taxon>Pseudomonadati</taxon>
        <taxon>Bacteroidota</taxon>
        <taxon>Flavobacteriia</taxon>
        <taxon>Flavobacteriales</taxon>
        <taxon>Flavobacteriaceae</taxon>
        <taxon>Maribacter</taxon>
    </lineage>
</organism>
<dbReference type="Gene3D" id="2.170.130.10">
    <property type="entry name" value="TonB-dependent receptor, plug domain"/>
    <property type="match status" value="1"/>
</dbReference>
<dbReference type="InterPro" id="IPR039426">
    <property type="entry name" value="TonB-dep_rcpt-like"/>
</dbReference>
<dbReference type="EMBL" id="FUYL01000001">
    <property type="protein sequence ID" value="SKB25879.1"/>
    <property type="molecule type" value="Genomic_DNA"/>
</dbReference>
<dbReference type="InterPro" id="IPR012910">
    <property type="entry name" value="Plug_dom"/>
</dbReference>
<dbReference type="Pfam" id="PF07715">
    <property type="entry name" value="Plug"/>
    <property type="match status" value="1"/>
</dbReference>
<feature type="transmembrane region" description="Helical" evidence="8">
    <location>
        <begin position="21"/>
        <end position="44"/>
    </location>
</feature>
<dbReference type="OrthoDB" id="9768177at2"/>
<evidence type="ECO:0000256" key="1">
    <source>
        <dbReference type="ARBA" id="ARBA00004571"/>
    </source>
</evidence>
<feature type="domain" description="TonB-dependent receptor plug" evidence="9">
    <location>
        <begin position="147"/>
        <end position="266"/>
    </location>
</feature>
<keyword evidence="6 7" id="KW-0998">Cell outer membrane</keyword>
<evidence type="ECO:0000256" key="8">
    <source>
        <dbReference type="SAM" id="Phobius"/>
    </source>
</evidence>
<dbReference type="InterPro" id="IPR023997">
    <property type="entry name" value="TonB-dep_OMP_SusC/RagA_CS"/>
</dbReference>
<keyword evidence="11" id="KW-1185">Reference proteome</keyword>
<dbReference type="InterPro" id="IPR037066">
    <property type="entry name" value="Plug_dom_sf"/>
</dbReference>
<keyword evidence="8" id="KW-1133">Transmembrane helix</keyword>
<dbReference type="NCBIfam" id="TIGR04056">
    <property type="entry name" value="OMP_RagA_SusC"/>
    <property type="match status" value="1"/>
</dbReference>
<gene>
    <name evidence="10" type="ORF">SAMN05660866_00268</name>
</gene>
<dbReference type="Gene3D" id="2.60.40.1120">
    <property type="entry name" value="Carboxypeptidase-like, regulatory domain"/>
    <property type="match status" value="1"/>
</dbReference>
<proteinExistence type="inferred from homology"/>
<dbReference type="Pfam" id="PF13715">
    <property type="entry name" value="CarbopepD_reg_2"/>
    <property type="match status" value="1"/>
</dbReference>
<dbReference type="Gene3D" id="2.40.170.20">
    <property type="entry name" value="TonB-dependent receptor, beta-barrel domain"/>
    <property type="match status" value="1"/>
</dbReference>
<evidence type="ECO:0000256" key="7">
    <source>
        <dbReference type="PROSITE-ProRule" id="PRU01360"/>
    </source>
</evidence>
<dbReference type="PROSITE" id="PS51257">
    <property type="entry name" value="PROKAR_LIPOPROTEIN"/>
    <property type="match status" value="1"/>
</dbReference>
<dbReference type="InterPro" id="IPR036942">
    <property type="entry name" value="Beta-barrel_TonB_sf"/>
</dbReference>
<accession>A0A1T4ZTP6</accession>
<dbReference type="InterPro" id="IPR008969">
    <property type="entry name" value="CarboxyPept-like_regulatory"/>
</dbReference>
<dbReference type="STRING" id="561365.SAMN05660866_00268"/>
<keyword evidence="2 7" id="KW-0813">Transport</keyword>
<dbReference type="NCBIfam" id="TIGR04057">
    <property type="entry name" value="SusC_RagA_signa"/>
    <property type="match status" value="1"/>
</dbReference>
<dbReference type="PROSITE" id="PS52016">
    <property type="entry name" value="TONB_DEPENDENT_REC_3"/>
    <property type="match status" value="1"/>
</dbReference>
<dbReference type="SUPFAM" id="SSF49464">
    <property type="entry name" value="Carboxypeptidase regulatory domain-like"/>
    <property type="match status" value="1"/>
</dbReference>
<evidence type="ECO:0000256" key="2">
    <source>
        <dbReference type="ARBA" id="ARBA00022448"/>
    </source>
</evidence>
<keyword evidence="3 7" id="KW-1134">Transmembrane beta strand</keyword>